<protein>
    <submittedName>
        <fullName evidence="4">Ig-like domain repeat protein</fullName>
    </submittedName>
</protein>
<proteinExistence type="predicted"/>
<keyword evidence="2" id="KW-0812">Transmembrane</keyword>
<evidence type="ECO:0000313" key="4">
    <source>
        <dbReference type="EMBL" id="RQN09823.1"/>
    </source>
</evidence>
<evidence type="ECO:0000256" key="1">
    <source>
        <dbReference type="SAM" id="MobiDB-lite"/>
    </source>
</evidence>
<dbReference type="Proteomes" id="UP000275225">
    <property type="component" value="Unassembled WGS sequence"/>
</dbReference>
<dbReference type="GO" id="GO:0005975">
    <property type="term" value="P:carbohydrate metabolic process"/>
    <property type="evidence" value="ECO:0007669"/>
    <property type="project" value="UniProtKB-ARBA"/>
</dbReference>
<dbReference type="OrthoDB" id="3801057at2"/>
<dbReference type="Gene3D" id="2.60.40.10">
    <property type="entry name" value="Immunoglobulins"/>
    <property type="match status" value="2"/>
</dbReference>
<keyword evidence="2" id="KW-1133">Transmembrane helix</keyword>
<reference evidence="4 5" key="1">
    <citation type="submission" date="2018-11" db="EMBL/GenBank/DDBJ databases">
        <authorList>
            <person name="Li F."/>
        </authorList>
    </citation>
    <scope>NUCLEOTIDE SEQUENCE [LARGE SCALE GENOMIC DNA]</scope>
    <source>
        <strain evidence="4 5">YS17T</strain>
    </source>
</reference>
<dbReference type="Pfam" id="PF16640">
    <property type="entry name" value="Big_3_5"/>
    <property type="match status" value="1"/>
</dbReference>
<feature type="transmembrane region" description="Helical" evidence="2">
    <location>
        <begin position="232"/>
        <end position="254"/>
    </location>
</feature>
<name>A0A3N6X841_9ACTN</name>
<feature type="domain" description="Bacterial Ig-like" evidence="3">
    <location>
        <begin position="50"/>
        <end position="129"/>
    </location>
</feature>
<gene>
    <name evidence="4" type="ORF">EHW97_02860</name>
</gene>
<organism evidence="4 5">
    <name type="scientific">Aeromicrobium camelliae</name>
    <dbReference type="NCBI Taxonomy" id="1538144"/>
    <lineage>
        <taxon>Bacteria</taxon>
        <taxon>Bacillati</taxon>
        <taxon>Actinomycetota</taxon>
        <taxon>Actinomycetes</taxon>
        <taxon>Propionibacteriales</taxon>
        <taxon>Nocardioidaceae</taxon>
        <taxon>Aeromicrobium</taxon>
    </lineage>
</organism>
<keyword evidence="2" id="KW-0472">Membrane</keyword>
<evidence type="ECO:0000313" key="5">
    <source>
        <dbReference type="Proteomes" id="UP000275225"/>
    </source>
</evidence>
<dbReference type="AlphaFoldDB" id="A0A3N6X841"/>
<dbReference type="InterPro" id="IPR032109">
    <property type="entry name" value="Big_3_5"/>
</dbReference>
<dbReference type="InterPro" id="IPR013783">
    <property type="entry name" value="Ig-like_fold"/>
</dbReference>
<dbReference type="EMBL" id="RQJX01000002">
    <property type="protein sequence ID" value="RQN09823.1"/>
    <property type="molecule type" value="Genomic_DNA"/>
</dbReference>
<feature type="region of interest" description="Disordered" evidence="1">
    <location>
        <begin position="176"/>
        <end position="227"/>
    </location>
</feature>
<keyword evidence="5" id="KW-1185">Reference proteome</keyword>
<evidence type="ECO:0000256" key="2">
    <source>
        <dbReference type="SAM" id="Phobius"/>
    </source>
</evidence>
<accession>A0A3N6X841</accession>
<evidence type="ECO:0000259" key="3">
    <source>
        <dbReference type="Pfam" id="PF16640"/>
    </source>
</evidence>
<feature type="compositionally biased region" description="Pro residues" evidence="1">
    <location>
        <begin position="182"/>
        <end position="201"/>
    </location>
</feature>
<sequence length="270" mass="27099">MDPVSGSLTGVPTTAGDFAFTVRAVNVGGSDERSVSGTVAKGATALTAIASPSRAPYGAQVTLAAAGLPPVATGSVDFLVDGESVCVVTLPELECGVTGLMPGDHLVEAVYSGDVNWEGSRVEAGTVTVDRRPATLQGAAAAVTIERGDAGSHPLSFVYSGDDLTEAAAVEGGTLEVTSPPVIDPPGPSPQPSPEPEPEPAPTGDSPQPQPTRQDVAAASSRNASPAVLPHAGGPAMAFVVFGLIAVGAGAALIRARRRPREDSNLRHTL</sequence>
<comment type="caution">
    <text evidence="4">The sequence shown here is derived from an EMBL/GenBank/DDBJ whole genome shotgun (WGS) entry which is preliminary data.</text>
</comment>